<dbReference type="Proteomes" id="UP000503011">
    <property type="component" value="Chromosome"/>
</dbReference>
<proteinExistence type="predicted"/>
<keyword evidence="1" id="KW-0472">Membrane</keyword>
<feature type="transmembrane region" description="Helical" evidence="1">
    <location>
        <begin position="38"/>
        <end position="59"/>
    </location>
</feature>
<dbReference type="KEGG" id="psuu:Psuf_048580"/>
<evidence type="ECO:0000313" key="3">
    <source>
        <dbReference type="Proteomes" id="UP000503011"/>
    </source>
</evidence>
<reference evidence="2 3" key="2">
    <citation type="submission" date="2020-03" db="EMBL/GenBank/DDBJ databases">
        <authorList>
            <person name="Ichikawa N."/>
            <person name="Kimura A."/>
            <person name="Kitahashi Y."/>
            <person name="Uohara A."/>
        </authorList>
    </citation>
    <scope>NUCLEOTIDE SEQUENCE [LARGE SCALE GENOMIC DNA]</scope>
    <source>
        <strain evidence="2 3">NBRC 105367</strain>
    </source>
</reference>
<dbReference type="InterPro" id="IPR047789">
    <property type="entry name" value="CU044_5270-like"/>
</dbReference>
<gene>
    <name evidence="2" type="ORF">Psuf_048580</name>
</gene>
<protein>
    <recommendedName>
        <fullName evidence="4">CU044_5270 family protein</fullName>
    </recommendedName>
</protein>
<dbReference type="EMBL" id="AP022871">
    <property type="protein sequence ID" value="BCB87545.1"/>
    <property type="molecule type" value="Genomic_DNA"/>
</dbReference>
<evidence type="ECO:0008006" key="4">
    <source>
        <dbReference type="Google" id="ProtNLM"/>
    </source>
</evidence>
<organism evidence="2 3">
    <name type="scientific">Phytohabitans suffuscus</name>
    <dbReference type="NCBI Taxonomy" id="624315"/>
    <lineage>
        <taxon>Bacteria</taxon>
        <taxon>Bacillati</taxon>
        <taxon>Actinomycetota</taxon>
        <taxon>Actinomycetes</taxon>
        <taxon>Micromonosporales</taxon>
        <taxon>Micromonosporaceae</taxon>
    </lineage>
</organism>
<dbReference type="AlphaFoldDB" id="A0A6F8YN30"/>
<evidence type="ECO:0000313" key="2">
    <source>
        <dbReference type="EMBL" id="BCB87545.1"/>
    </source>
</evidence>
<reference evidence="2 3" key="1">
    <citation type="submission" date="2020-03" db="EMBL/GenBank/DDBJ databases">
        <title>Whole genome shotgun sequence of Phytohabitans suffuscus NBRC 105367.</title>
        <authorList>
            <person name="Komaki H."/>
            <person name="Tamura T."/>
        </authorList>
    </citation>
    <scope>NUCLEOTIDE SEQUENCE [LARGE SCALE GENOMIC DNA]</scope>
    <source>
        <strain evidence="2 3">NBRC 105367</strain>
    </source>
</reference>
<keyword evidence="1" id="KW-1133">Transmembrane helix</keyword>
<accession>A0A6F8YN30</accession>
<sequence>MRDLPPGRPEPTDESVSRTWYRVTSAQRPARTRTPSRILVPALAATLVAGLVVGGAVLFRPGGEPLGFGAPPSADKSSDPNLTPAPPETVAALNALAAAAAAGPPAARVAPGRYIFARHDGWAAGYEMSAGNGVQRRGGSGAAPGQAAVPSNGTLERQIREIWFDPQGMVAVSITDGKREMSADPAAGRAAFKDRGPSLFQPTPEWLATLPTDPDQLRAELREQIGEGGAWSTDHALWSTLQEVYFSADLVMTPELRAALLRSFTGLRGITSSEITVDGRRLVAVRHTERGGGNEILFDPATGSAVGRRSMSLDGSVTVSVPPGAPKLEPGVTYQATWTQKVVAGVGVR</sequence>
<keyword evidence="3" id="KW-1185">Reference proteome</keyword>
<dbReference type="NCBIfam" id="NF038083">
    <property type="entry name" value="CU044_5270_fam"/>
    <property type="match status" value="1"/>
</dbReference>
<name>A0A6F8YN30_9ACTN</name>
<keyword evidence="1" id="KW-0812">Transmembrane</keyword>
<evidence type="ECO:0000256" key="1">
    <source>
        <dbReference type="SAM" id="Phobius"/>
    </source>
</evidence>